<feature type="region of interest" description="Disordered" evidence="1">
    <location>
        <begin position="19"/>
        <end position="65"/>
    </location>
</feature>
<feature type="compositionally biased region" description="Low complexity" evidence="1">
    <location>
        <begin position="19"/>
        <end position="56"/>
    </location>
</feature>
<evidence type="ECO:0000313" key="2">
    <source>
        <dbReference type="EMBL" id="MPC70493.1"/>
    </source>
</evidence>
<keyword evidence="3" id="KW-1185">Reference proteome</keyword>
<evidence type="ECO:0000313" key="3">
    <source>
        <dbReference type="Proteomes" id="UP000324222"/>
    </source>
</evidence>
<dbReference type="EMBL" id="VSRR010031225">
    <property type="protein sequence ID" value="MPC70493.1"/>
    <property type="molecule type" value="Genomic_DNA"/>
</dbReference>
<name>A0A5B7HJZ6_PORTR</name>
<sequence>MPSPSLIFLRYICLSSTFLSPHSSSSPTSSLHLLSPSSSYSLSNPPISFSSSSTLASPPPGAMQR</sequence>
<dbReference type="AlphaFoldDB" id="A0A5B7HJZ6"/>
<organism evidence="2 3">
    <name type="scientific">Portunus trituberculatus</name>
    <name type="common">Swimming crab</name>
    <name type="synonym">Neptunus trituberculatus</name>
    <dbReference type="NCBI Taxonomy" id="210409"/>
    <lineage>
        <taxon>Eukaryota</taxon>
        <taxon>Metazoa</taxon>
        <taxon>Ecdysozoa</taxon>
        <taxon>Arthropoda</taxon>
        <taxon>Crustacea</taxon>
        <taxon>Multicrustacea</taxon>
        <taxon>Malacostraca</taxon>
        <taxon>Eumalacostraca</taxon>
        <taxon>Eucarida</taxon>
        <taxon>Decapoda</taxon>
        <taxon>Pleocyemata</taxon>
        <taxon>Brachyura</taxon>
        <taxon>Eubrachyura</taxon>
        <taxon>Portunoidea</taxon>
        <taxon>Portunidae</taxon>
        <taxon>Portuninae</taxon>
        <taxon>Portunus</taxon>
    </lineage>
</organism>
<dbReference type="Proteomes" id="UP000324222">
    <property type="component" value="Unassembled WGS sequence"/>
</dbReference>
<gene>
    <name evidence="2" type="ORF">E2C01_064743</name>
</gene>
<comment type="caution">
    <text evidence="2">The sequence shown here is derived from an EMBL/GenBank/DDBJ whole genome shotgun (WGS) entry which is preliminary data.</text>
</comment>
<proteinExistence type="predicted"/>
<accession>A0A5B7HJZ6</accession>
<evidence type="ECO:0000256" key="1">
    <source>
        <dbReference type="SAM" id="MobiDB-lite"/>
    </source>
</evidence>
<reference evidence="2 3" key="1">
    <citation type="submission" date="2019-05" db="EMBL/GenBank/DDBJ databases">
        <title>Another draft genome of Portunus trituberculatus and its Hox gene families provides insights of decapod evolution.</title>
        <authorList>
            <person name="Jeong J.-H."/>
            <person name="Song I."/>
            <person name="Kim S."/>
            <person name="Choi T."/>
            <person name="Kim D."/>
            <person name="Ryu S."/>
            <person name="Kim W."/>
        </authorList>
    </citation>
    <scope>NUCLEOTIDE SEQUENCE [LARGE SCALE GENOMIC DNA]</scope>
    <source>
        <tissue evidence="2">Muscle</tissue>
    </source>
</reference>
<protein>
    <submittedName>
        <fullName evidence="2">Uncharacterized protein</fullName>
    </submittedName>
</protein>